<dbReference type="AlphaFoldDB" id="A0A4C1YRF6"/>
<keyword evidence="3" id="KW-1185">Reference proteome</keyword>
<evidence type="ECO:0000313" key="2">
    <source>
        <dbReference type="EMBL" id="GBP78708.1"/>
    </source>
</evidence>
<comment type="caution">
    <text evidence="2">The sequence shown here is derived from an EMBL/GenBank/DDBJ whole genome shotgun (WGS) entry which is preliminary data.</text>
</comment>
<name>A0A4C1YRF6_EUMVA</name>
<gene>
    <name evidence="2" type="ORF">EVAR_90577_1</name>
</gene>
<organism evidence="2 3">
    <name type="scientific">Eumeta variegata</name>
    <name type="common">Bagworm moth</name>
    <name type="synonym">Eumeta japonica</name>
    <dbReference type="NCBI Taxonomy" id="151549"/>
    <lineage>
        <taxon>Eukaryota</taxon>
        <taxon>Metazoa</taxon>
        <taxon>Ecdysozoa</taxon>
        <taxon>Arthropoda</taxon>
        <taxon>Hexapoda</taxon>
        <taxon>Insecta</taxon>
        <taxon>Pterygota</taxon>
        <taxon>Neoptera</taxon>
        <taxon>Endopterygota</taxon>
        <taxon>Lepidoptera</taxon>
        <taxon>Glossata</taxon>
        <taxon>Ditrysia</taxon>
        <taxon>Tineoidea</taxon>
        <taxon>Psychidae</taxon>
        <taxon>Oiketicinae</taxon>
        <taxon>Eumeta</taxon>
    </lineage>
</organism>
<keyword evidence="1" id="KW-0812">Transmembrane</keyword>
<dbReference type="Proteomes" id="UP000299102">
    <property type="component" value="Unassembled WGS sequence"/>
</dbReference>
<keyword evidence="1" id="KW-0472">Membrane</keyword>
<proteinExistence type="predicted"/>
<reference evidence="2 3" key="1">
    <citation type="journal article" date="2019" name="Commun. Biol.">
        <title>The bagworm genome reveals a unique fibroin gene that provides high tensile strength.</title>
        <authorList>
            <person name="Kono N."/>
            <person name="Nakamura H."/>
            <person name="Ohtoshi R."/>
            <person name="Tomita M."/>
            <person name="Numata K."/>
            <person name="Arakawa K."/>
        </authorList>
    </citation>
    <scope>NUCLEOTIDE SEQUENCE [LARGE SCALE GENOMIC DNA]</scope>
</reference>
<evidence type="ECO:0000256" key="1">
    <source>
        <dbReference type="SAM" id="Phobius"/>
    </source>
</evidence>
<keyword evidence="1" id="KW-1133">Transmembrane helix</keyword>
<accession>A0A4C1YRF6</accession>
<sequence>MRAAVTQWLKNRYRTERHRLAAPTNTTAIRCDRAFVPARSRLDYLKFRSDDASPCAPAVSDTNVAYRSSHRVRTAKRYLLRYVGLIVLYSGLGTAKEKWRLC</sequence>
<protein>
    <submittedName>
        <fullName evidence="2">Uncharacterized protein</fullName>
    </submittedName>
</protein>
<dbReference type="EMBL" id="BGZK01001381">
    <property type="protein sequence ID" value="GBP78708.1"/>
    <property type="molecule type" value="Genomic_DNA"/>
</dbReference>
<feature type="transmembrane region" description="Helical" evidence="1">
    <location>
        <begin position="78"/>
        <end position="95"/>
    </location>
</feature>
<evidence type="ECO:0000313" key="3">
    <source>
        <dbReference type="Proteomes" id="UP000299102"/>
    </source>
</evidence>